<gene>
    <name evidence="1" type="ORF">PBT88_19270</name>
</gene>
<dbReference type="RefSeq" id="WP_270076907.1">
    <property type="nucleotide sequence ID" value="NZ_CP115174.1"/>
</dbReference>
<reference evidence="1 2" key="1">
    <citation type="submission" date="2022-12" db="EMBL/GenBank/DDBJ databases">
        <title>Sphingomonas abieness sp. nov., an endophytic bacterium isolated from Abies koreana.</title>
        <authorList>
            <person name="Jiang L."/>
            <person name="Lee J."/>
        </authorList>
    </citation>
    <scope>NUCLEOTIDE SEQUENCE [LARGE SCALE GENOMIC DNA]</scope>
    <source>
        <strain evidence="2">PAMB 00755</strain>
    </source>
</reference>
<accession>A0ABY7NQP4</accession>
<name>A0ABY7NQP4_9SPHN</name>
<proteinExistence type="predicted"/>
<evidence type="ECO:0000313" key="2">
    <source>
        <dbReference type="Proteomes" id="UP001210865"/>
    </source>
</evidence>
<organism evidence="1 2">
    <name type="scientific">Sphingomonas abietis</name>
    <dbReference type="NCBI Taxonomy" id="3012344"/>
    <lineage>
        <taxon>Bacteria</taxon>
        <taxon>Pseudomonadati</taxon>
        <taxon>Pseudomonadota</taxon>
        <taxon>Alphaproteobacteria</taxon>
        <taxon>Sphingomonadales</taxon>
        <taxon>Sphingomonadaceae</taxon>
        <taxon>Sphingomonas</taxon>
    </lineage>
</organism>
<evidence type="ECO:0000313" key="1">
    <source>
        <dbReference type="EMBL" id="WBO22259.1"/>
    </source>
</evidence>
<dbReference type="EMBL" id="CP115174">
    <property type="protein sequence ID" value="WBO22259.1"/>
    <property type="molecule type" value="Genomic_DNA"/>
</dbReference>
<sequence>MRAFKGMASIIAMFLAAILPISTSFLSAKTEYELGSRISQVSPAEIPLYRMSPADKARETILEFSECVVARSPSSVTKALALPATDPAADKALLNLAMPDCLRYGELRMQPSLMRGGLFNALYRRDFLRIVPPLYGKPIDYKADVSDPDSPKSQSYIALHDFADCVVRADPGDSRTIVLASVASADEMAGYSKISPALGSCVNIGQNIEFSKIVITAILSEAIYRQSSTK</sequence>
<protein>
    <submittedName>
        <fullName evidence="1">Uncharacterized protein</fullName>
    </submittedName>
</protein>
<dbReference type="Proteomes" id="UP001210865">
    <property type="component" value="Chromosome"/>
</dbReference>
<keyword evidence="2" id="KW-1185">Reference proteome</keyword>